<protein>
    <submittedName>
        <fullName evidence="2">Uncharacterized protein</fullName>
    </submittedName>
</protein>
<comment type="caution">
    <text evidence="2">The sequence shown here is derived from an EMBL/GenBank/DDBJ whole genome shotgun (WGS) entry which is preliminary data.</text>
</comment>
<accession>A0AAV4W6D8</accession>
<gene>
    <name evidence="2" type="ORF">CDAR_223471</name>
</gene>
<feature type="region of interest" description="Disordered" evidence="1">
    <location>
        <begin position="1"/>
        <end position="26"/>
    </location>
</feature>
<feature type="compositionally biased region" description="Basic and acidic residues" evidence="1">
    <location>
        <begin position="13"/>
        <end position="26"/>
    </location>
</feature>
<keyword evidence="3" id="KW-1185">Reference proteome</keyword>
<evidence type="ECO:0000313" key="3">
    <source>
        <dbReference type="Proteomes" id="UP001054837"/>
    </source>
</evidence>
<dbReference type="Proteomes" id="UP001054837">
    <property type="component" value="Unassembled WGS sequence"/>
</dbReference>
<dbReference type="AlphaFoldDB" id="A0AAV4W6D8"/>
<sequence>MRGGPTPTCAESRTIRDSSRWDHSVSPDGIYEVRSHTSAGTQSGREKVFSCGREMVQVNQRPLPSCWNNQSLRKQLSQGTFPWSDRKRFRSIHTPFHRNCPRLLIRTAPEFCQSVLLPHSAVCCWRIVHSIVRIKSRVANLDNY</sequence>
<name>A0AAV4W6D8_9ARAC</name>
<proteinExistence type="predicted"/>
<evidence type="ECO:0000313" key="2">
    <source>
        <dbReference type="EMBL" id="GIY78277.1"/>
    </source>
</evidence>
<evidence type="ECO:0000256" key="1">
    <source>
        <dbReference type="SAM" id="MobiDB-lite"/>
    </source>
</evidence>
<reference evidence="2 3" key="1">
    <citation type="submission" date="2021-06" db="EMBL/GenBank/DDBJ databases">
        <title>Caerostris darwini draft genome.</title>
        <authorList>
            <person name="Kono N."/>
            <person name="Arakawa K."/>
        </authorList>
    </citation>
    <scope>NUCLEOTIDE SEQUENCE [LARGE SCALE GENOMIC DNA]</scope>
</reference>
<organism evidence="2 3">
    <name type="scientific">Caerostris darwini</name>
    <dbReference type="NCBI Taxonomy" id="1538125"/>
    <lineage>
        <taxon>Eukaryota</taxon>
        <taxon>Metazoa</taxon>
        <taxon>Ecdysozoa</taxon>
        <taxon>Arthropoda</taxon>
        <taxon>Chelicerata</taxon>
        <taxon>Arachnida</taxon>
        <taxon>Araneae</taxon>
        <taxon>Araneomorphae</taxon>
        <taxon>Entelegynae</taxon>
        <taxon>Araneoidea</taxon>
        <taxon>Araneidae</taxon>
        <taxon>Caerostris</taxon>
    </lineage>
</organism>
<dbReference type="EMBL" id="BPLQ01014217">
    <property type="protein sequence ID" value="GIY78277.1"/>
    <property type="molecule type" value="Genomic_DNA"/>
</dbReference>